<evidence type="ECO:0000256" key="7">
    <source>
        <dbReference type="ARBA" id="ARBA00022840"/>
    </source>
</evidence>
<evidence type="ECO:0000313" key="12">
    <source>
        <dbReference type="Proteomes" id="UP000647416"/>
    </source>
</evidence>
<keyword evidence="12" id="KW-1185">Reference proteome</keyword>
<comment type="caution">
    <text evidence="11">The sequence shown here is derived from an EMBL/GenBank/DDBJ whole genome shotgun (WGS) entry which is preliminary data.</text>
</comment>
<name>A0A926FAV9_9FIRM</name>
<dbReference type="EMBL" id="JACRTE010000015">
    <property type="protein sequence ID" value="MBC8597140.1"/>
    <property type="molecule type" value="Genomic_DNA"/>
</dbReference>
<keyword evidence="6 11" id="KW-0418">Kinase</keyword>
<dbReference type="SUPFAM" id="SSF55874">
    <property type="entry name" value="ATPase domain of HSP90 chaperone/DNA topoisomerase II/histidine kinase"/>
    <property type="match status" value="1"/>
</dbReference>
<dbReference type="SMART" id="SM00387">
    <property type="entry name" value="HATPase_c"/>
    <property type="match status" value="1"/>
</dbReference>
<dbReference type="Gene3D" id="3.30.565.10">
    <property type="entry name" value="Histidine kinase-like ATPase, C-terminal domain"/>
    <property type="match status" value="1"/>
</dbReference>
<dbReference type="AlphaFoldDB" id="A0A926FAV9"/>
<dbReference type="RefSeq" id="WP_262432462.1">
    <property type="nucleotide sequence ID" value="NZ_JACRTE010000015.1"/>
</dbReference>
<protein>
    <recommendedName>
        <fullName evidence="2">histidine kinase</fullName>
        <ecNumber evidence="2">2.7.13.3</ecNumber>
    </recommendedName>
</protein>
<keyword evidence="4" id="KW-0808">Transferase</keyword>
<gene>
    <name evidence="11" type="ORF">H8706_09705</name>
</gene>
<feature type="transmembrane region" description="Helical" evidence="9">
    <location>
        <begin position="103"/>
        <end position="125"/>
    </location>
</feature>
<dbReference type="EC" id="2.7.13.3" evidence="2"/>
<proteinExistence type="predicted"/>
<keyword evidence="9" id="KW-0812">Transmembrane</keyword>
<dbReference type="GO" id="GO:0004673">
    <property type="term" value="F:protein histidine kinase activity"/>
    <property type="evidence" value="ECO:0007669"/>
    <property type="project" value="UniProtKB-EC"/>
</dbReference>
<feature type="transmembrane region" description="Helical" evidence="9">
    <location>
        <begin position="190"/>
        <end position="212"/>
    </location>
</feature>
<dbReference type="GO" id="GO:0005524">
    <property type="term" value="F:ATP binding"/>
    <property type="evidence" value="ECO:0007669"/>
    <property type="project" value="UniProtKB-KW"/>
</dbReference>
<feature type="transmembrane region" description="Helical" evidence="9">
    <location>
        <begin position="30"/>
        <end position="47"/>
    </location>
</feature>
<feature type="domain" description="Histidine kinase" evidence="10">
    <location>
        <begin position="287"/>
        <end position="492"/>
    </location>
</feature>
<comment type="catalytic activity">
    <reaction evidence="1">
        <text>ATP + protein L-histidine = ADP + protein N-phospho-L-histidine.</text>
        <dbReference type="EC" id="2.7.13.3"/>
    </reaction>
</comment>
<keyword evidence="8" id="KW-0902">Two-component regulatory system</keyword>
<dbReference type="InterPro" id="IPR003594">
    <property type="entry name" value="HATPase_dom"/>
</dbReference>
<keyword evidence="3" id="KW-0597">Phosphoprotein</keyword>
<evidence type="ECO:0000259" key="10">
    <source>
        <dbReference type="PROSITE" id="PS50109"/>
    </source>
</evidence>
<evidence type="ECO:0000256" key="3">
    <source>
        <dbReference type="ARBA" id="ARBA00022553"/>
    </source>
</evidence>
<keyword evidence="5" id="KW-0547">Nucleotide-binding</keyword>
<evidence type="ECO:0000256" key="6">
    <source>
        <dbReference type="ARBA" id="ARBA00022777"/>
    </source>
</evidence>
<dbReference type="InterPro" id="IPR004358">
    <property type="entry name" value="Sig_transdc_His_kin-like_C"/>
</dbReference>
<keyword evidence="7" id="KW-0067">ATP-binding</keyword>
<dbReference type="InterPro" id="IPR005467">
    <property type="entry name" value="His_kinase_dom"/>
</dbReference>
<evidence type="ECO:0000256" key="1">
    <source>
        <dbReference type="ARBA" id="ARBA00000085"/>
    </source>
</evidence>
<evidence type="ECO:0000256" key="8">
    <source>
        <dbReference type="ARBA" id="ARBA00023012"/>
    </source>
</evidence>
<sequence>MTIAMIFVLIFTAVLLTLKAKNKLSFVFGAGFFAVDLLILSLAIYTMRISNYRYFFQIEFYIMKYLGKIRISFYDTKYLMLISIIAFLTVMMYFYIDGASNKFYLSTRCIIVSVYALSALLFVYVNSNSFAENIYLRKHYSASAESLTAISLIEKIADNYSYVYILAVCVLPYIRYIKEYRTTKMFYRQNYIVSLMLSVFLLQSMFLTILFVSPLRYFLTTSNLCNVEGVAYNIIRELDYYILFIIIAFLTLLGFLFVKSYVLCEVNIFKNKYRHKRKKIVLKDVRHVFHTFKNLMALFLVLDNNAINNYGSDEGMESLVEIKTNILSFSERMNRILDIFNYTVGDCTYVNVFDCVLDAAGKIQVSKNIRVNVEINCADGIVYGDRTELTEIFYNLMANSAEATGKDGIITAAVHSEGKWICISVRDNGCGIDKKMMKRLFKPFASTKKTFNNWGIGLSHVKDVVDAHFGFINVKSKPNEFTEFQIILPNHRRGGKNTDE</sequence>
<keyword evidence="9" id="KW-0472">Membrane</keyword>
<evidence type="ECO:0000256" key="9">
    <source>
        <dbReference type="SAM" id="Phobius"/>
    </source>
</evidence>
<keyword evidence="9" id="KW-1133">Transmembrane helix</keyword>
<dbReference type="PANTHER" id="PTHR43065">
    <property type="entry name" value="SENSOR HISTIDINE KINASE"/>
    <property type="match status" value="1"/>
</dbReference>
<dbReference type="PROSITE" id="PS50109">
    <property type="entry name" value="HIS_KIN"/>
    <property type="match status" value="1"/>
</dbReference>
<organism evidence="11 12">
    <name type="scientific">Qingrenia yutianensis</name>
    <dbReference type="NCBI Taxonomy" id="2763676"/>
    <lineage>
        <taxon>Bacteria</taxon>
        <taxon>Bacillati</taxon>
        <taxon>Bacillota</taxon>
        <taxon>Clostridia</taxon>
        <taxon>Eubacteriales</taxon>
        <taxon>Oscillospiraceae</taxon>
        <taxon>Qingrenia</taxon>
    </lineage>
</organism>
<accession>A0A926FAV9</accession>
<feature type="transmembrane region" description="Helical" evidence="9">
    <location>
        <begin position="161"/>
        <end position="178"/>
    </location>
</feature>
<evidence type="ECO:0000256" key="5">
    <source>
        <dbReference type="ARBA" id="ARBA00022741"/>
    </source>
</evidence>
<feature type="transmembrane region" description="Helical" evidence="9">
    <location>
        <begin position="78"/>
        <end position="96"/>
    </location>
</feature>
<evidence type="ECO:0000313" key="11">
    <source>
        <dbReference type="EMBL" id="MBC8597140.1"/>
    </source>
</evidence>
<reference evidence="11" key="1">
    <citation type="submission" date="2020-08" db="EMBL/GenBank/DDBJ databases">
        <title>Genome public.</title>
        <authorList>
            <person name="Liu C."/>
            <person name="Sun Q."/>
        </authorList>
    </citation>
    <scope>NUCLEOTIDE SEQUENCE</scope>
    <source>
        <strain evidence="11">NSJ-50</strain>
    </source>
</reference>
<dbReference type="PRINTS" id="PR00344">
    <property type="entry name" value="BCTRLSENSOR"/>
</dbReference>
<feature type="transmembrane region" description="Helical" evidence="9">
    <location>
        <begin position="240"/>
        <end position="264"/>
    </location>
</feature>
<dbReference type="InterPro" id="IPR036890">
    <property type="entry name" value="HATPase_C_sf"/>
</dbReference>
<dbReference type="PANTHER" id="PTHR43065:SF10">
    <property type="entry name" value="PEROXIDE STRESS-ACTIVATED HISTIDINE KINASE MAK3"/>
    <property type="match status" value="1"/>
</dbReference>
<evidence type="ECO:0000256" key="2">
    <source>
        <dbReference type="ARBA" id="ARBA00012438"/>
    </source>
</evidence>
<evidence type="ECO:0000256" key="4">
    <source>
        <dbReference type="ARBA" id="ARBA00022679"/>
    </source>
</evidence>
<dbReference type="Proteomes" id="UP000647416">
    <property type="component" value="Unassembled WGS sequence"/>
</dbReference>
<dbReference type="GO" id="GO:0000160">
    <property type="term" value="P:phosphorelay signal transduction system"/>
    <property type="evidence" value="ECO:0007669"/>
    <property type="project" value="UniProtKB-KW"/>
</dbReference>
<dbReference type="Pfam" id="PF02518">
    <property type="entry name" value="HATPase_c"/>
    <property type="match status" value="1"/>
</dbReference>